<dbReference type="GO" id="GO:0005739">
    <property type="term" value="C:mitochondrion"/>
    <property type="evidence" value="ECO:0007669"/>
    <property type="project" value="TreeGrafter"/>
</dbReference>
<feature type="domain" description="Pleckstrin homology" evidence="3">
    <location>
        <begin position="275"/>
        <end position="362"/>
    </location>
</feature>
<gene>
    <name evidence="4" type="ORF">BCR43DRAFT_561365</name>
</gene>
<dbReference type="GO" id="GO:0032065">
    <property type="term" value="P:maintenance of protein location in cell cortex"/>
    <property type="evidence" value="ECO:0007669"/>
    <property type="project" value="InterPro"/>
</dbReference>
<comment type="caution">
    <text evidence="4">The sequence shown here is derived from an EMBL/GenBank/DDBJ whole genome shotgun (WGS) entry which is preliminary data.</text>
</comment>
<dbReference type="Pfam" id="PF12814">
    <property type="entry name" value="Mcp5_PH"/>
    <property type="match status" value="1"/>
</dbReference>
<dbReference type="SUPFAM" id="SSF50729">
    <property type="entry name" value="PH domain-like"/>
    <property type="match status" value="1"/>
</dbReference>
<dbReference type="Proteomes" id="UP000242180">
    <property type="component" value="Unassembled WGS sequence"/>
</dbReference>
<feature type="compositionally biased region" description="Acidic residues" evidence="2">
    <location>
        <begin position="247"/>
        <end position="260"/>
    </location>
</feature>
<evidence type="ECO:0000313" key="5">
    <source>
        <dbReference type="Proteomes" id="UP000242180"/>
    </source>
</evidence>
<accession>A0A1X2HNQ7</accession>
<dbReference type="GO" id="GO:0005543">
    <property type="term" value="F:phospholipid binding"/>
    <property type="evidence" value="ECO:0007669"/>
    <property type="project" value="InterPro"/>
</dbReference>
<protein>
    <recommendedName>
        <fullName evidence="3">Pleckstrin homology domain-containing protein</fullName>
    </recommendedName>
</protein>
<evidence type="ECO:0000256" key="2">
    <source>
        <dbReference type="SAM" id="MobiDB-lite"/>
    </source>
</evidence>
<dbReference type="PANTHER" id="PTHR28190:SF2">
    <property type="entry name" value="MIGRATION PROTEIN, PUTATIVE (AFU_ORTHOLOGUE AFUA_2G07730)-RELATED"/>
    <property type="match status" value="1"/>
</dbReference>
<reference evidence="4 5" key="1">
    <citation type="submission" date="2016-07" db="EMBL/GenBank/DDBJ databases">
        <title>Pervasive Adenine N6-methylation of Active Genes in Fungi.</title>
        <authorList>
            <consortium name="DOE Joint Genome Institute"/>
            <person name="Mondo S.J."/>
            <person name="Dannebaum R.O."/>
            <person name="Kuo R.C."/>
            <person name="Labutti K."/>
            <person name="Haridas S."/>
            <person name="Kuo A."/>
            <person name="Salamov A."/>
            <person name="Ahrendt S.R."/>
            <person name="Lipzen A."/>
            <person name="Sullivan W."/>
            <person name="Andreopoulos W.B."/>
            <person name="Clum A."/>
            <person name="Lindquist E."/>
            <person name="Daum C."/>
            <person name="Ramamoorthy G.K."/>
            <person name="Gryganskyi A."/>
            <person name="Culley D."/>
            <person name="Magnuson J.K."/>
            <person name="James T.Y."/>
            <person name="O'Malley M.A."/>
            <person name="Stajich J.E."/>
            <person name="Spatafora J.W."/>
            <person name="Visel A."/>
            <person name="Grigoriev I.V."/>
        </authorList>
    </citation>
    <scope>NUCLEOTIDE SEQUENCE [LARGE SCALE GENOMIC DNA]</scope>
    <source>
        <strain evidence="4 5">NRRL 2496</strain>
    </source>
</reference>
<proteinExistence type="predicted"/>
<dbReference type="OrthoDB" id="2266972at2759"/>
<sequence>MLITPQPSRSSSTAGANGQAQIDVELASEIGLNLLAKLRRLQHTVQQLRRQLTSLQLDKLEWQRARQQLSETLEGKSKAYNQLQQEVWALETARQLLVDQVNERNQTLARLRMDQARAERHHSLVNQELELCKAAQDSCAREGQDEVARLNMLLRKLRQENRELHEALRHVYDDSLSSTNSSEGEPDNDNDEVSSKSPRTTQKDDAKILLASVPILSMHVLPSISGSDDGNEQKEYQPVYQEVNDGQGEEDDDDVEEADDKETINTGRPTGVLPTWMWKFTRHGLRHGRHVWLESRTLYWRRDDPTKSSKWACVETFVVENEKDANTTPRIILKAPDRDVALQCMSWKDHNRWVQALDHVLTRHQKRRSLSSLLHRPSPSLRHLASFYHKRRASPQDLIRPRPSSTSLCKPSPVIHSRTNAKQRMSSPPTSSHLNFTHTDDTPSFVALTGLSSKYSNASGDLPHKGDNRRLQFFQQPRSSFCSPTPYDSKLEC</sequence>
<evidence type="ECO:0000313" key="4">
    <source>
        <dbReference type="EMBL" id="ORZ01035.1"/>
    </source>
</evidence>
<feature type="region of interest" description="Disordered" evidence="2">
    <location>
        <begin position="242"/>
        <end position="268"/>
    </location>
</feature>
<dbReference type="GO" id="GO:0000226">
    <property type="term" value="P:microtubule cytoskeleton organization"/>
    <property type="evidence" value="ECO:0007669"/>
    <property type="project" value="TreeGrafter"/>
</dbReference>
<feature type="coiled-coil region" evidence="1">
    <location>
        <begin position="38"/>
        <end position="86"/>
    </location>
</feature>
<dbReference type="GO" id="GO:0005938">
    <property type="term" value="C:cell cortex"/>
    <property type="evidence" value="ECO:0007669"/>
    <property type="project" value="InterPro"/>
</dbReference>
<dbReference type="EMBL" id="MCGN01000002">
    <property type="protein sequence ID" value="ORZ01035.1"/>
    <property type="molecule type" value="Genomic_DNA"/>
</dbReference>
<evidence type="ECO:0000259" key="3">
    <source>
        <dbReference type="Pfam" id="PF12814"/>
    </source>
</evidence>
<evidence type="ECO:0000256" key="1">
    <source>
        <dbReference type="SAM" id="Coils"/>
    </source>
</evidence>
<dbReference type="InterPro" id="IPR024774">
    <property type="entry name" value="PH_dom-Mcp5-type"/>
</dbReference>
<name>A0A1X2HNQ7_SYNRA</name>
<keyword evidence="5" id="KW-1185">Reference proteome</keyword>
<dbReference type="AlphaFoldDB" id="A0A1X2HNQ7"/>
<dbReference type="InParanoid" id="A0A1X2HNQ7"/>
<dbReference type="GO" id="GO:0015631">
    <property type="term" value="F:tubulin binding"/>
    <property type="evidence" value="ECO:0007669"/>
    <property type="project" value="TreeGrafter"/>
</dbReference>
<feature type="region of interest" description="Disordered" evidence="2">
    <location>
        <begin position="173"/>
        <end position="206"/>
    </location>
</feature>
<feature type="compositionally biased region" description="Polar residues" evidence="2">
    <location>
        <begin position="417"/>
        <end position="437"/>
    </location>
</feature>
<dbReference type="PANTHER" id="PTHR28190">
    <property type="entry name" value="NUCLEAR MIGRATION PROTEIN NUM1"/>
    <property type="match status" value="1"/>
</dbReference>
<keyword evidence="1" id="KW-0175">Coiled coil</keyword>
<organism evidence="4 5">
    <name type="scientific">Syncephalastrum racemosum</name>
    <name type="common">Filamentous fungus</name>
    <dbReference type="NCBI Taxonomy" id="13706"/>
    <lineage>
        <taxon>Eukaryota</taxon>
        <taxon>Fungi</taxon>
        <taxon>Fungi incertae sedis</taxon>
        <taxon>Mucoromycota</taxon>
        <taxon>Mucoromycotina</taxon>
        <taxon>Mucoromycetes</taxon>
        <taxon>Mucorales</taxon>
        <taxon>Syncephalastraceae</taxon>
        <taxon>Syncephalastrum</taxon>
    </lineage>
</organism>
<feature type="region of interest" description="Disordered" evidence="2">
    <location>
        <begin position="392"/>
        <end position="438"/>
    </location>
</feature>
<dbReference type="InterPro" id="IPR053005">
    <property type="entry name" value="Nuclear_Pos-Cytoskel_Interact"/>
</dbReference>
<dbReference type="STRING" id="13706.A0A1X2HNQ7"/>